<keyword evidence="6" id="KW-0460">Magnesium</keyword>
<dbReference type="GO" id="GO:0006796">
    <property type="term" value="P:phosphate-containing compound metabolic process"/>
    <property type="evidence" value="ECO:0007669"/>
    <property type="project" value="InterPro"/>
</dbReference>
<evidence type="ECO:0000256" key="7">
    <source>
        <dbReference type="SAM" id="MobiDB-lite"/>
    </source>
</evidence>
<evidence type="ECO:0000313" key="9">
    <source>
        <dbReference type="Proteomes" id="UP001140560"/>
    </source>
</evidence>
<keyword evidence="9" id="KW-1185">Reference proteome</keyword>
<feature type="region of interest" description="Disordered" evidence="7">
    <location>
        <begin position="1"/>
        <end position="24"/>
    </location>
</feature>
<gene>
    <name evidence="8" type="ORF">N0V83_009814</name>
</gene>
<dbReference type="Gene3D" id="3.90.80.10">
    <property type="entry name" value="Inorganic pyrophosphatase"/>
    <property type="match status" value="1"/>
</dbReference>
<keyword evidence="4" id="KW-0479">Metal-binding</keyword>
<proteinExistence type="inferred from homology"/>
<evidence type="ECO:0000256" key="1">
    <source>
        <dbReference type="ARBA" id="ARBA00001946"/>
    </source>
</evidence>
<dbReference type="OrthoDB" id="1608002at2759"/>
<dbReference type="InterPro" id="IPR008162">
    <property type="entry name" value="Pyrophosphatase"/>
</dbReference>
<dbReference type="PANTHER" id="PTHR10286">
    <property type="entry name" value="INORGANIC PYROPHOSPHATASE"/>
    <property type="match status" value="1"/>
</dbReference>
<dbReference type="Proteomes" id="UP001140560">
    <property type="component" value="Unassembled WGS sequence"/>
</dbReference>
<evidence type="ECO:0000313" key="8">
    <source>
        <dbReference type="EMBL" id="KAJ4363519.1"/>
    </source>
</evidence>
<sequence length="200" mass="22130">MIGAKVETKRDAPLDPIFHDEKDGTPRFKESVRSHKAMPFLHGSIPQTCESPNVNCSFTGYPGDKDLMYLFDIGQDPGYTSQVKQVRVLGGLSFVDVDETDCKSIGPDITDPLAPLVDSVDDVERPTVKKIQESNDFWKDLGNGKADPGKIEFAQTSNGELESYTSCKDATKDFKLPKKSKTGKEAEKPEKWQQLNSTIA</sequence>
<accession>A0A9W8Y0X5</accession>
<keyword evidence="5" id="KW-0378">Hydrolase</keyword>
<evidence type="ECO:0000256" key="2">
    <source>
        <dbReference type="ARBA" id="ARBA00006220"/>
    </source>
</evidence>
<comment type="cofactor">
    <cofactor evidence="1">
        <name>Mg(2+)</name>
        <dbReference type="ChEBI" id="CHEBI:18420"/>
    </cofactor>
</comment>
<dbReference type="GO" id="GO:0000287">
    <property type="term" value="F:magnesium ion binding"/>
    <property type="evidence" value="ECO:0007669"/>
    <property type="project" value="InterPro"/>
</dbReference>
<feature type="compositionally biased region" description="Basic and acidic residues" evidence="7">
    <location>
        <begin position="175"/>
        <end position="191"/>
    </location>
</feature>
<comment type="similarity">
    <text evidence="2">Belongs to the PPase family.</text>
</comment>
<dbReference type="EC" id="3.6.1.1" evidence="3"/>
<dbReference type="GO" id="GO:0004427">
    <property type="term" value="F:inorganic diphosphate phosphatase activity"/>
    <property type="evidence" value="ECO:0007669"/>
    <property type="project" value="UniProtKB-EC"/>
</dbReference>
<dbReference type="Pfam" id="PF00719">
    <property type="entry name" value="Pyrophosphatase"/>
    <property type="match status" value="1"/>
</dbReference>
<dbReference type="AlphaFoldDB" id="A0A9W8Y0X5"/>
<dbReference type="InterPro" id="IPR036649">
    <property type="entry name" value="Pyrophosphatase_sf"/>
</dbReference>
<feature type="region of interest" description="Disordered" evidence="7">
    <location>
        <begin position="175"/>
        <end position="200"/>
    </location>
</feature>
<dbReference type="EMBL" id="JAPEUY010000019">
    <property type="protein sequence ID" value="KAJ4363519.1"/>
    <property type="molecule type" value="Genomic_DNA"/>
</dbReference>
<evidence type="ECO:0000256" key="3">
    <source>
        <dbReference type="ARBA" id="ARBA00012146"/>
    </source>
</evidence>
<name>A0A9W8Y0X5_9PLEO</name>
<comment type="caution">
    <text evidence="8">The sequence shown here is derived from an EMBL/GenBank/DDBJ whole genome shotgun (WGS) entry which is preliminary data.</text>
</comment>
<organism evidence="8 9">
    <name type="scientific">Neocucurbitaria cava</name>
    <dbReference type="NCBI Taxonomy" id="798079"/>
    <lineage>
        <taxon>Eukaryota</taxon>
        <taxon>Fungi</taxon>
        <taxon>Dikarya</taxon>
        <taxon>Ascomycota</taxon>
        <taxon>Pezizomycotina</taxon>
        <taxon>Dothideomycetes</taxon>
        <taxon>Pleosporomycetidae</taxon>
        <taxon>Pleosporales</taxon>
        <taxon>Pleosporineae</taxon>
        <taxon>Cucurbitariaceae</taxon>
        <taxon>Neocucurbitaria</taxon>
    </lineage>
</organism>
<protein>
    <recommendedName>
        <fullName evidence="3">inorganic diphosphatase</fullName>
        <ecNumber evidence="3">3.6.1.1</ecNumber>
    </recommendedName>
</protein>
<evidence type="ECO:0000256" key="5">
    <source>
        <dbReference type="ARBA" id="ARBA00022801"/>
    </source>
</evidence>
<dbReference type="SUPFAM" id="SSF50324">
    <property type="entry name" value="Inorganic pyrophosphatase"/>
    <property type="match status" value="1"/>
</dbReference>
<dbReference type="GO" id="GO:0005737">
    <property type="term" value="C:cytoplasm"/>
    <property type="evidence" value="ECO:0007669"/>
    <property type="project" value="InterPro"/>
</dbReference>
<reference evidence="8" key="1">
    <citation type="submission" date="2022-10" db="EMBL/GenBank/DDBJ databases">
        <title>Tapping the CABI collections for fungal endophytes: first genome assemblies for Collariella, Neodidymelliopsis, Ascochyta clinopodiicola, Didymella pomorum, Didymosphaeria variabile, Neocosmospora piperis and Neocucurbitaria cava.</title>
        <authorList>
            <person name="Hill R."/>
        </authorList>
    </citation>
    <scope>NUCLEOTIDE SEQUENCE</scope>
    <source>
        <strain evidence="8">IMI 356814</strain>
    </source>
</reference>
<evidence type="ECO:0000256" key="6">
    <source>
        <dbReference type="ARBA" id="ARBA00022842"/>
    </source>
</evidence>
<evidence type="ECO:0000256" key="4">
    <source>
        <dbReference type="ARBA" id="ARBA00022723"/>
    </source>
</evidence>